<organism evidence="1 2">
    <name type="scientific">Hyphobacterium marinum</name>
    <dbReference type="NCBI Taxonomy" id="3116574"/>
    <lineage>
        <taxon>Bacteria</taxon>
        <taxon>Pseudomonadati</taxon>
        <taxon>Pseudomonadota</taxon>
        <taxon>Alphaproteobacteria</taxon>
        <taxon>Maricaulales</taxon>
        <taxon>Maricaulaceae</taxon>
        <taxon>Hyphobacterium</taxon>
    </lineage>
</organism>
<dbReference type="Proteomes" id="UP001310692">
    <property type="component" value="Unassembled WGS sequence"/>
</dbReference>
<keyword evidence="2" id="KW-1185">Reference proteome</keyword>
<evidence type="ECO:0000313" key="1">
    <source>
        <dbReference type="EMBL" id="MEE2566380.1"/>
    </source>
</evidence>
<dbReference type="RefSeq" id="WP_330195921.1">
    <property type="nucleotide sequence ID" value="NZ_JAZDRO010000002.1"/>
</dbReference>
<name>A0ABU7LYW7_9PROT</name>
<dbReference type="EMBL" id="JAZDRO010000002">
    <property type="protein sequence ID" value="MEE2566380.1"/>
    <property type="molecule type" value="Genomic_DNA"/>
</dbReference>
<evidence type="ECO:0000313" key="2">
    <source>
        <dbReference type="Proteomes" id="UP001310692"/>
    </source>
</evidence>
<proteinExistence type="predicted"/>
<accession>A0ABU7LYW7</accession>
<reference evidence="1 2" key="1">
    <citation type="submission" date="2024-01" db="EMBL/GenBank/DDBJ databases">
        <title>Hyphobacterium bacterium isolated from marine sediment.</title>
        <authorList>
            <person name="Zhao S."/>
        </authorList>
    </citation>
    <scope>NUCLEOTIDE SEQUENCE [LARGE SCALE GENOMIC DNA]</scope>
    <source>
        <strain evidence="1 2">Y60-23</strain>
    </source>
</reference>
<comment type="caution">
    <text evidence="1">The sequence shown here is derived from an EMBL/GenBank/DDBJ whole genome shotgun (WGS) entry which is preliminary data.</text>
</comment>
<sequence length="179" mass="19937">MVWLLFSTLMLTDPVKIEPMPQRIENGRWVERQEDGSSGCPDPHARDIDIYYLMVPPHPRSPNTGDIRFGLGLGSGDYILTSVPQLAPPDPDGNRRLTLTGGIVHTVGIERNGVLSSFTRGRMEATFSLAANGDLHLRTLFFSERGRDAEHTVSDGRILETGTVLRAFEFCPTPHPERR</sequence>
<protein>
    <submittedName>
        <fullName evidence="1">Uncharacterized protein</fullName>
    </submittedName>
</protein>
<gene>
    <name evidence="1" type="ORF">V0U35_06770</name>
</gene>